<accession>A0A7S1PC46</accession>
<gene>
    <name evidence="2" type="ORF">VBRA1451_LOCUS26576</name>
</gene>
<evidence type="ECO:0000313" key="2">
    <source>
        <dbReference type="EMBL" id="CAD9071493.1"/>
    </source>
</evidence>
<sequence length="123" mass="13554">MIHLAILVKVPEAPEDPPHDLPEVVYGDGLAVLTVLLLITVLAVLLPIILIILLLLLLLTVLLLIIDVVLNRLPIDELHHHPVAVILLDNLNYLADVAVLRSTKELVDVEHRPGDVVLPDVWP</sequence>
<name>A0A7S1PC46_9ALVE</name>
<keyword evidence="1" id="KW-0472">Membrane</keyword>
<dbReference type="EMBL" id="HBGB01045176">
    <property type="protein sequence ID" value="CAD9071493.1"/>
    <property type="molecule type" value="Transcribed_RNA"/>
</dbReference>
<organism evidence="2">
    <name type="scientific">Vitrella brassicaformis</name>
    <dbReference type="NCBI Taxonomy" id="1169539"/>
    <lineage>
        <taxon>Eukaryota</taxon>
        <taxon>Sar</taxon>
        <taxon>Alveolata</taxon>
        <taxon>Colpodellida</taxon>
        <taxon>Vitrellaceae</taxon>
        <taxon>Vitrella</taxon>
    </lineage>
</organism>
<feature type="transmembrane region" description="Helical" evidence="1">
    <location>
        <begin position="32"/>
        <end position="65"/>
    </location>
</feature>
<reference evidence="2" key="1">
    <citation type="submission" date="2021-01" db="EMBL/GenBank/DDBJ databases">
        <authorList>
            <person name="Corre E."/>
            <person name="Pelletier E."/>
            <person name="Niang G."/>
            <person name="Scheremetjew M."/>
            <person name="Finn R."/>
            <person name="Kale V."/>
            <person name="Holt S."/>
            <person name="Cochrane G."/>
            <person name="Meng A."/>
            <person name="Brown T."/>
            <person name="Cohen L."/>
        </authorList>
    </citation>
    <scope>NUCLEOTIDE SEQUENCE</scope>
    <source>
        <strain evidence="2">CCMP3346</strain>
    </source>
</reference>
<proteinExistence type="predicted"/>
<dbReference type="AlphaFoldDB" id="A0A7S1PC46"/>
<keyword evidence="1" id="KW-0812">Transmembrane</keyword>
<evidence type="ECO:0000256" key="1">
    <source>
        <dbReference type="SAM" id="Phobius"/>
    </source>
</evidence>
<protein>
    <submittedName>
        <fullName evidence="2">Uncharacterized protein</fullName>
    </submittedName>
</protein>
<keyword evidence="1" id="KW-1133">Transmembrane helix</keyword>